<name>A0ABU6TZF7_9FABA</name>
<sequence length="91" mass="9903">MDRIDSIDISLISQAEEMRMLRDWFLELVGEVLSTTEPTAEVPTADTPVTDEVTRIDDPAVEGTTEVAPVATDQVVADSVETVQEQSVEAP</sequence>
<evidence type="ECO:0000313" key="2">
    <source>
        <dbReference type="Proteomes" id="UP001341840"/>
    </source>
</evidence>
<proteinExistence type="predicted"/>
<dbReference type="EMBL" id="JASCZI010093382">
    <property type="protein sequence ID" value="MED6153258.1"/>
    <property type="molecule type" value="Genomic_DNA"/>
</dbReference>
<accession>A0ABU6TZF7</accession>
<feature type="non-terminal residue" evidence="1">
    <location>
        <position position="91"/>
    </location>
</feature>
<protein>
    <submittedName>
        <fullName evidence="1">Uncharacterized protein</fullName>
    </submittedName>
</protein>
<evidence type="ECO:0000313" key="1">
    <source>
        <dbReference type="EMBL" id="MED6153258.1"/>
    </source>
</evidence>
<dbReference type="Proteomes" id="UP001341840">
    <property type="component" value="Unassembled WGS sequence"/>
</dbReference>
<organism evidence="1 2">
    <name type="scientific">Stylosanthes scabra</name>
    <dbReference type="NCBI Taxonomy" id="79078"/>
    <lineage>
        <taxon>Eukaryota</taxon>
        <taxon>Viridiplantae</taxon>
        <taxon>Streptophyta</taxon>
        <taxon>Embryophyta</taxon>
        <taxon>Tracheophyta</taxon>
        <taxon>Spermatophyta</taxon>
        <taxon>Magnoliopsida</taxon>
        <taxon>eudicotyledons</taxon>
        <taxon>Gunneridae</taxon>
        <taxon>Pentapetalae</taxon>
        <taxon>rosids</taxon>
        <taxon>fabids</taxon>
        <taxon>Fabales</taxon>
        <taxon>Fabaceae</taxon>
        <taxon>Papilionoideae</taxon>
        <taxon>50 kb inversion clade</taxon>
        <taxon>dalbergioids sensu lato</taxon>
        <taxon>Dalbergieae</taxon>
        <taxon>Pterocarpus clade</taxon>
        <taxon>Stylosanthes</taxon>
    </lineage>
</organism>
<comment type="caution">
    <text evidence="1">The sequence shown here is derived from an EMBL/GenBank/DDBJ whole genome shotgun (WGS) entry which is preliminary data.</text>
</comment>
<keyword evidence="2" id="KW-1185">Reference proteome</keyword>
<reference evidence="1 2" key="1">
    <citation type="journal article" date="2023" name="Plants (Basel)">
        <title>Bridging the Gap: Combining Genomics and Transcriptomics Approaches to Understand Stylosanthes scabra, an Orphan Legume from the Brazilian Caatinga.</title>
        <authorList>
            <person name="Ferreira-Neto J.R.C."/>
            <person name="da Silva M.D."/>
            <person name="Binneck E."/>
            <person name="de Melo N.F."/>
            <person name="da Silva R.H."/>
            <person name="de Melo A.L.T.M."/>
            <person name="Pandolfi V."/>
            <person name="Bustamante F.O."/>
            <person name="Brasileiro-Vidal A.C."/>
            <person name="Benko-Iseppon A.M."/>
        </authorList>
    </citation>
    <scope>NUCLEOTIDE SEQUENCE [LARGE SCALE GENOMIC DNA]</scope>
    <source>
        <tissue evidence="1">Leaves</tissue>
    </source>
</reference>
<gene>
    <name evidence="1" type="ORF">PIB30_100145</name>
</gene>